<feature type="non-terminal residue" evidence="2">
    <location>
        <position position="1138"/>
    </location>
</feature>
<sequence length="1138" mass="128656">MSVERPESKNPICFHLFNCDKTYNLDVVSNLLSAVNEKSIGLDIDSKQKYFRLPEMSNLCDTIRSGPAMDFAIFAVNANESRLSINEQNAGIGYGKFFKALLEVTGERVIVVIGADDNYRDAVAEDTSLLSRWARRKVSSQFNEEFLDGSKGFIFSWNKAHRVIHEEALKHFLDPSKKDHKFVLQKKDESVTYFKSSDRKERVTSGTVTVVSEKAEFHDQMSRNTTASNNTEGNYLEIENAKPPEGFPLDARPRPEQDSNSLLQSCASTYADTRDFDEKPTDMSKSEKRMGAACRESFDSMNTKPLSPMKKVLILGWNQSDIRLVKELFADDVLSKVFIFSGSPGDLGSDSSIFTGPLKSCFIVVEARILKDELQFKSQTKSYKCMLESAKRNVGGKIVVIISDRNSNMSPNEENLITSRIKELLGDKGVIFWWKGNNPQKQTPKRSWSLRRKRAQKDNDGAAATVSETKERQLCPDDFTLLFKARLRYGEISLQDENEKFDEDMLPSEIKENLRRKWQSTADAELLVFREKTTGDYRTIVNPTATSPVSKVYEIKVESGYTKVYRALLDATGKSSPLSWRKYILLTFSCSHLYTCEKVGVVIGGDSHYKNQAEEHKNILSRWAHRIVGSQLKEEFRDGRKSFVFSWNEKHRAIHEQALLHFLDPKKAGVKFDCQSEMPAKTDAASVVEKSISVLDKVTCDVVDSSTKENRKGVVDFMVLCSDQSAVTVICKMYPLSGMRTHSDIHVGSPKELKSHLQEGTSVSLCAIGLQASALKQIALSNEEIWKRSDFGELLRTVQKAADRVVVVIMHSDIIAETLPLSQSEEVQVTEKVELLLGEKGIVLWWRGRPRKCDGLHFRLNQMGELCKTTIPRLQMDFAVFVVHAHESRLSINEDNAGIGYAKIYRALLGATGDKVLIVIGGDDNYKDEEEKAKFVISRWARRKVASQFHEEYLDGRKSFIFSWSDRHRAIHVEALLHFLDTTKSGQKFEYVPTSEPVTSASVTNVEREKIKGNYRITCSFAPQREDSPKKPEHDEGNGSYGQNDQKGTSQNEVSGGKATCDYPAGMVLLETCMRYGKISYQPLDVVQWKKSWRPSTQHESDVMERHKQTPKATVRFISDGNAAVRCVVKDVTPVWSR</sequence>
<dbReference type="EMBL" id="CALNXJ010000017">
    <property type="protein sequence ID" value="CAH3119375.1"/>
    <property type="molecule type" value="Genomic_DNA"/>
</dbReference>
<accession>A0AAU9WME7</accession>
<evidence type="ECO:0000313" key="3">
    <source>
        <dbReference type="Proteomes" id="UP001159428"/>
    </source>
</evidence>
<keyword evidence="3" id="KW-1185">Reference proteome</keyword>
<protein>
    <submittedName>
        <fullName evidence="2">Uncharacterized protein</fullName>
    </submittedName>
</protein>
<feature type="region of interest" description="Disordered" evidence="1">
    <location>
        <begin position="1021"/>
        <end position="1057"/>
    </location>
</feature>
<dbReference type="Proteomes" id="UP001159428">
    <property type="component" value="Unassembled WGS sequence"/>
</dbReference>
<feature type="compositionally biased region" description="Polar residues" evidence="1">
    <location>
        <begin position="1041"/>
        <end position="1054"/>
    </location>
</feature>
<evidence type="ECO:0000256" key="1">
    <source>
        <dbReference type="SAM" id="MobiDB-lite"/>
    </source>
</evidence>
<feature type="region of interest" description="Disordered" evidence="1">
    <location>
        <begin position="436"/>
        <end position="467"/>
    </location>
</feature>
<feature type="compositionally biased region" description="Polar residues" evidence="1">
    <location>
        <begin position="437"/>
        <end position="446"/>
    </location>
</feature>
<comment type="caution">
    <text evidence="2">The sequence shown here is derived from an EMBL/GenBank/DDBJ whole genome shotgun (WGS) entry which is preliminary data.</text>
</comment>
<feature type="compositionally biased region" description="Basic and acidic residues" evidence="1">
    <location>
        <begin position="1024"/>
        <end position="1037"/>
    </location>
</feature>
<organism evidence="2 3">
    <name type="scientific">Pocillopora meandrina</name>
    <dbReference type="NCBI Taxonomy" id="46732"/>
    <lineage>
        <taxon>Eukaryota</taxon>
        <taxon>Metazoa</taxon>
        <taxon>Cnidaria</taxon>
        <taxon>Anthozoa</taxon>
        <taxon>Hexacorallia</taxon>
        <taxon>Scleractinia</taxon>
        <taxon>Astrocoeniina</taxon>
        <taxon>Pocilloporidae</taxon>
        <taxon>Pocillopora</taxon>
    </lineage>
</organism>
<gene>
    <name evidence="2" type="ORF">PMEA_00008264</name>
</gene>
<proteinExistence type="predicted"/>
<dbReference type="AlphaFoldDB" id="A0AAU9WME7"/>
<evidence type="ECO:0000313" key="2">
    <source>
        <dbReference type="EMBL" id="CAH3119375.1"/>
    </source>
</evidence>
<reference evidence="2 3" key="1">
    <citation type="submission" date="2022-05" db="EMBL/GenBank/DDBJ databases">
        <authorList>
            <consortium name="Genoscope - CEA"/>
            <person name="William W."/>
        </authorList>
    </citation>
    <scope>NUCLEOTIDE SEQUENCE [LARGE SCALE GENOMIC DNA]</scope>
</reference>
<name>A0AAU9WME7_9CNID</name>